<name>A0A1V6SXB5_9EURO</name>
<proteinExistence type="inferred from homology"/>
<evidence type="ECO:0000256" key="3">
    <source>
        <dbReference type="ARBA" id="ARBA00022617"/>
    </source>
</evidence>
<dbReference type="InterPro" id="IPR036396">
    <property type="entry name" value="Cyt_P450_sf"/>
</dbReference>
<dbReference type="GO" id="GO:0016705">
    <property type="term" value="F:oxidoreductase activity, acting on paired donors, with incorporation or reduction of molecular oxygen"/>
    <property type="evidence" value="ECO:0007669"/>
    <property type="project" value="InterPro"/>
</dbReference>
<evidence type="ECO:0000256" key="6">
    <source>
        <dbReference type="ARBA" id="ARBA00023004"/>
    </source>
</evidence>
<keyword evidence="4 8" id="KW-0479">Metal-binding</keyword>
<sequence>MSQPAVSFFLEAVQSKARAVISLTGLVAVLFIIKIIYNLYLHPLAKYPGPKLYAATPIPVSLAQLRGKLHAVTKSAHDQYGPVVRLSPNELSFISAPAWQDIYARRQGKPALPRDRTFFNDMLVEPQTMTMANDTDHTRIRRSLNPAFSPRALLDQEPILQKNVDLLMDKLQERAEQGLSTDLRAWYNYATFDLIGDLAFGETFGCLSTSRFHEWVQMVLDYFFAATLLHVVHRFYPLNKILAMLLPASVMKKKQRHSEMAIEKVHKRTDPQNAVERPDFIHHLMKAVSSKNITSSELDNQASILILAGSETTSVTLTYITYFLTQHPEVLEKLRAELQENFKTESDIDLLSVNRLQYLQAVVQESLRCRPPITNGFPRQVPKDGAMVDGNFLPNGTVVNINHWAAYQSASNFSQADEFIPDRWMGDARFDKDNKDVFQPFSVGPRNCIGQKFAYDSMKLILSRMVWRFNLKLEEVSKKKADWITGQLAFVSFHQPPLNVELEVRSQ</sequence>
<dbReference type="InterPro" id="IPR017972">
    <property type="entry name" value="Cyt_P450_CS"/>
</dbReference>
<protein>
    <recommendedName>
        <fullName evidence="13">Cytochrome P450 monooxygenase</fullName>
    </recommendedName>
</protein>
<dbReference type="PANTHER" id="PTHR24305:SF210">
    <property type="entry name" value="CYTOCHROME P450 MONOOXYGENASE ASQL-RELATED"/>
    <property type="match status" value="1"/>
</dbReference>
<dbReference type="STRING" id="303698.A0A1V6SXB5"/>
<dbReference type="CDD" id="cd11058">
    <property type="entry name" value="CYP60B-like"/>
    <property type="match status" value="1"/>
</dbReference>
<keyword evidence="10" id="KW-0812">Transmembrane</keyword>
<evidence type="ECO:0000256" key="2">
    <source>
        <dbReference type="ARBA" id="ARBA00010617"/>
    </source>
</evidence>
<evidence type="ECO:0000256" key="5">
    <source>
        <dbReference type="ARBA" id="ARBA00023002"/>
    </source>
</evidence>
<reference evidence="12" key="1">
    <citation type="journal article" date="2017" name="Nat. Microbiol.">
        <title>Global analysis of biosynthetic gene clusters reveals vast potential of secondary metabolite production in Penicillium species.</title>
        <authorList>
            <person name="Nielsen J.C."/>
            <person name="Grijseels S."/>
            <person name="Prigent S."/>
            <person name="Ji B."/>
            <person name="Dainat J."/>
            <person name="Nielsen K.F."/>
            <person name="Frisvad J.C."/>
            <person name="Workman M."/>
            <person name="Nielsen J."/>
        </authorList>
    </citation>
    <scope>NUCLEOTIDE SEQUENCE [LARGE SCALE GENOMIC DNA]</scope>
    <source>
        <strain evidence="12">IBT 24891</strain>
    </source>
</reference>
<keyword evidence="6 8" id="KW-0408">Iron</keyword>
<keyword evidence="7 9" id="KW-0503">Monooxygenase</keyword>
<dbReference type="PRINTS" id="PR00463">
    <property type="entry name" value="EP450I"/>
</dbReference>
<evidence type="ECO:0000256" key="9">
    <source>
        <dbReference type="RuleBase" id="RU000461"/>
    </source>
</evidence>
<dbReference type="Proteomes" id="UP000191285">
    <property type="component" value="Unassembled WGS sequence"/>
</dbReference>
<keyword evidence="12" id="KW-1185">Reference proteome</keyword>
<comment type="cofactor">
    <cofactor evidence="1 8">
        <name>heme</name>
        <dbReference type="ChEBI" id="CHEBI:30413"/>
    </cofactor>
</comment>
<keyword evidence="10" id="KW-1133">Transmembrane helix</keyword>
<dbReference type="Pfam" id="PF00067">
    <property type="entry name" value="p450"/>
    <property type="match status" value="1"/>
</dbReference>
<gene>
    <name evidence="11" type="ORF">PENSTE_c017G09573</name>
</gene>
<feature type="transmembrane region" description="Helical" evidence="10">
    <location>
        <begin position="20"/>
        <end position="41"/>
    </location>
</feature>
<evidence type="ECO:0000256" key="10">
    <source>
        <dbReference type="SAM" id="Phobius"/>
    </source>
</evidence>
<keyword evidence="3 8" id="KW-0349">Heme</keyword>
<evidence type="ECO:0008006" key="13">
    <source>
        <dbReference type="Google" id="ProtNLM"/>
    </source>
</evidence>
<feature type="binding site" description="axial binding residue" evidence="8">
    <location>
        <position position="448"/>
    </location>
    <ligand>
        <name>heme</name>
        <dbReference type="ChEBI" id="CHEBI:30413"/>
    </ligand>
    <ligandPart>
        <name>Fe</name>
        <dbReference type="ChEBI" id="CHEBI:18248"/>
    </ligandPart>
</feature>
<dbReference type="GO" id="GO:0043386">
    <property type="term" value="P:mycotoxin biosynthetic process"/>
    <property type="evidence" value="ECO:0007669"/>
    <property type="project" value="UniProtKB-ARBA"/>
</dbReference>
<dbReference type="PRINTS" id="PR00385">
    <property type="entry name" value="P450"/>
</dbReference>
<dbReference type="EMBL" id="MLKD01000017">
    <property type="protein sequence ID" value="OQE18675.1"/>
    <property type="molecule type" value="Genomic_DNA"/>
</dbReference>
<dbReference type="SUPFAM" id="SSF48264">
    <property type="entry name" value="Cytochrome P450"/>
    <property type="match status" value="1"/>
</dbReference>
<dbReference type="GO" id="GO:0004497">
    <property type="term" value="F:monooxygenase activity"/>
    <property type="evidence" value="ECO:0007669"/>
    <property type="project" value="UniProtKB-KW"/>
</dbReference>
<evidence type="ECO:0000256" key="7">
    <source>
        <dbReference type="ARBA" id="ARBA00023033"/>
    </source>
</evidence>
<comment type="caution">
    <text evidence="11">The sequence shown here is derived from an EMBL/GenBank/DDBJ whole genome shotgun (WGS) entry which is preliminary data.</text>
</comment>
<dbReference type="InterPro" id="IPR002401">
    <property type="entry name" value="Cyt_P450_E_grp-I"/>
</dbReference>
<organism evidence="11 12">
    <name type="scientific">Penicillium steckii</name>
    <dbReference type="NCBI Taxonomy" id="303698"/>
    <lineage>
        <taxon>Eukaryota</taxon>
        <taxon>Fungi</taxon>
        <taxon>Dikarya</taxon>
        <taxon>Ascomycota</taxon>
        <taxon>Pezizomycotina</taxon>
        <taxon>Eurotiomycetes</taxon>
        <taxon>Eurotiomycetidae</taxon>
        <taxon>Eurotiales</taxon>
        <taxon>Aspergillaceae</taxon>
        <taxon>Penicillium</taxon>
    </lineage>
</organism>
<evidence type="ECO:0000313" key="11">
    <source>
        <dbReference type="EMBL" id="OQE18675.1"/>
    </source>
</evidence>
<accession>A0A1V6SXB5</accession>
<evidence type="ECO:0000256" key="1">
    <source>
        <dbReference type="ARBA" id="ARBA00001971"/>
    </source>
</evidence>
<dbReference type="PANTHER" id="PTHR24305">
    <property type="entry name" value="CYTOCHROME P450"/>
    <property type="match status" value="1"/>
</dbReference>
<dbReference type="Gene3D" id="1.10.630.10">
    <property type="entry name" value="Cytochrome P450"/>
    <property type="match status" value="1"/>
</dbReference>
<comment type="similarity">
    <text evidence="2 9">Belongs to the cytochrome P450 family.</text>
</comment>
<dbReference type="PROSITE" id="PS00086">
    <property type="entry name" value="CYTOCHROME_P450"/>
    <property type="match status" value="1"/>
</dbReference>
<dbReference type="AlphaFoldDB" id="A0A1V6SXB5"/>
<evidence type="ECO:0000313" key="12">
    <source>
        <dbReference type="Proteomes" id="UP000191285"/>
    </source>
</evidence>
<keyword evidence="10" id="KW-0472">Membrane</keyword>
<dbReference type="GO" id="GO:0005506">
    <property type="term" value="F:iron ion binding"/>
    <property type="evidence" value="ECO:0007669"/>
    <property type="project" value="InterPro"/>
</dbReference>
<keyword evidence="5 9" id="KW-0560">Oxidoreductase</keyword>
<dbReference type="InterPro" id="IPR001128">
    <property type="entry name" value="Cyt_P450"/>
</dbReference>
<evidence type="ECO:0000256" key="8">
    <source>
        <dbReference type="PIRSR" id="PIRSR602401-1"/>
    </source>
</evidence>
<dbReference type="OrthoDB" id="1470350at2759"/>
<dbReference type="GO" id="GO:0020037">
    <property type="term" value="F:heme binding"/>
    <property type="evidence" value="ECO:0007669"/>
    <property type="project" value="InterPro"/>
</dbReference>
<evidence type="ECO:0000256" key="4">
    <source>
        <dbReference type="ARBA" id="ARBA00022723"/>
    </source>
</evidence>
<dbReference type="InterPro" id="IPR050121">
    <property type="entry name" value="Cytochrome_P450_monoxygenase"/>
</dbReference>